<reference evidence="1 2" key="1">
    <citation type="journal article" date="2019" name="G3 (Bethesda)">
        <title>Sequencing of a Wild Apple (Malus baccata) Genome Unravels the Differences Between Cultivated and Wild Apple Species Regarding Disease Resistance and Cold Tolerance.</title>
        <authorList>
            <person name="Chen X."/>
        </authorList>
    </citation>
    <scope>NUCLEOTIDE SEQUENCE [LARGE SCALE GENOMIC DNA]</scope>
    <source>
        <strain evidence="2">cv. Shandingzi</strain>
        <tissue evidence="1">Leaves</tissue>
    </source>
</reference>
<keyword evidence="2" id="KW-1185">Reference proteome</keyword>
<dbReference type="EMBL" id="VIEB01001615">
    <property type="protein sequence ID" value="TQD71098.1"/>
    <property type="molecule type" value="Genomic_DNA"/>
</dbReference>
<sequence>MVMVAAFRVDEGNLSIAHGSNLDLGQMTASHLDCRSKAPLDYVDREFKEWTLRRL</sequence>
<comment type="caution">
    <text evidence="1">The sequence shown here is derived from an EMBL/GenBank/DDBJ whole genome shotgun (WGS) entry which is preliminary data.</text>
</comment>
<organism evidence="1 2">
    <name type="scientific">Malus baccata</name>
    <name type="common">Siberian crab apple</name>
    <name type="synonym">Pyrus baccata</name>
    <dbReference type="NCBI Taxonomy" id="106549"/>
    <lineage>
        <taxon>Eukaryota</taxon>
        <taxon>Viridiplantae</taxon>
        <taxon>Streptophyta</taxon>
        <taxon>Embryophyta</taxon>
        <taxon>Tracheophyta</taxon>
        <taxon>Spermatophyta</taxon>
        <taxon>Magnoliopsida</taxon>
        <taxon>eudicotyledons</taxon>
        <taxon>Gunneridae</taxon>
        <taxon>Pentapetalae</taxon>
        <taxon>rosids</taxon>
        <taxon>fabids</taxon>
        <taxon>Rosales</taxon>
        <taxon>Rosaceae</taxon>
        <taxon>Amygdaloideae</taxon>
        <taxon>Maleae</taxon>
        <taxon>Malus</taxon>
    </lineage>
</organism>
<name>A0A540KA43_MALBA</name>
<gene>
    <name evidence="1" type="ORF">C1H46_043367</name>
</gene>
<accession>A0A540KA43</accession>
<dbReference type="Proteomes" id="UP000315295">
    <property type="component" value="Unassembled WGS sequence"/>
</dbReference>
<dbReference type="AlphaFoldDB" id="A0A540KA43"/>
<protein>
    <submittedName>
        <fullName evidence="1">Uncharacterized protein</fullName>
    </submittedName>
</protein>
<evidence type="ECO:0000313" key="2">
    <source>
        <dbReference type="Proteomes" id="UP000315295"/>
    </source>
</evidence>
<evidence type="ECO:0000313" key="1">
    <source>
        <dbReference type="EMBL" id="TQD71098.1"/>
    </source>
</evidence>
<proteinExistence type="predicted"/>